<dbReference type="EC" id="5.2.1.8" evidence="3 12"/>
<evidence type="ECO:0000256" key="2">
    <source>
        <dbReference type="ARBA" id="ARBA00005464"/>
    </source>
</evidence>
<reference evidence="16 17" key="1">
    <citation type="submission" date="2017-11" db="EMBL/GenBank/DDBJ databases">
        <title>Genome sequence of Entomoplasma luminosum PIMN-1 (ATCC 49195).</title>
        <authorList>
            <person name="Lo W.-S."/>
            <person name="Gasparich G.E."/>
            <person name="Kuo C.-H."/>
        </authorList>
    </citation>
    <scope>NUCLEOTIDE SEQUENCE [LARGE SCALE GENOMIC DNA]</scope>
    <source>
        <strain evidence="16 17">PIMN-1</strain>
    </source>
</reference>
<evidence type="ECO:0000256" key="7">
    <source>
        <dbReference type="ARBA" id="ARBA00023186"/>
    </source>
</evidence>
<keyword evidence="12" id="KW-0963">Cytoplasm</keyword>
<evidence type="ECO:0000256" key="1">
    <source>
        <dbReference type="ARBA" id="ARBA00000971"/>
    </source>
</evidence>
<keyword evidence="17" id="KW-1185">Reference proteome</keyword>
<dbReference type="InterPro" id="IPR027304">
    <property type="entry name" value="Trigger_fact/SurA_dom_sf"/>
</dbReference>
<dbReference type="AlphaFoldDB" id="A0A2K8NUD6"/>
<comment type="domain">
    <text evidence="12">Consists of 3 domains; the N-terminus binds the ribosome, the middle domain has PPIase activity, while the C-terminus has intrinsic chaperone activity on its own.</text>
</comment>
<dbReference type="GO" id="GO:0015031">
    <property type="term" value="P:protein transport"/>
    <property type="evidence" value="ECO:0007669"/>
    <property type="project" value="UniProtKB-UniRule"/>
</dbReference>
<dbReference type="InterPro" id="IPR037041">
    <property type="entry name" value="Trigger_fac_C_sf"/>
</dbReference>
<dbReference type="Gene3D" id="1.10.3120.10">
    <property type="entry name" value="Trigger factor, C-terminal domain"/>
    <property type="match status" value="1"/>
</dbReference>
<name>A0A2K8NUD6_9MOLU</name>
<feature type="domain" description="PPIase FKBP-type" evidence="13">
    <location>
        <begin position="160"/>
        <end position="238"/>
    </location>
</feature>
<dbReference type="Pfam" id="PF00254">
    <property type="entry name" value="FKBP_C"/>
    <property type="match status" value="1"/>
</dbReference>
<dbReference type="InterPro" id="IPR001179">
    <property type="entry name" value="PPIase_FKBP_dom"/>
</dbReference>
<dbReference type="Gene3D" id="3.10.50.40">
    <property type="match status" value="1"/>
</dbReference>
<dbReference type="FunFam" id="3.10.50.40:FF:000001">
    <property type="entry name" value="Trigger factor"/>
    <property type="match status" value="1"/>
</dbReference>
<comment type="catalytic activity">
    <reaction evidence="1 12">
        <text>[protein]-peptidylproline (omega=180) = [protein]-peptidylproline (omega=0)</text>
        <dbReference type="Rhea" id="RHEA:16237"/>
        <dbReference type="Rhea" id="RHEA-COMP:10747"/>
        <dbReference type="Rhea" id="RHEA-COMP:10748"/>
        <dbReference type="ChEBI" id="CHEBI:83833"/>
        <dbReference type="ChEBI" id="CHEBI:83834"/>
        <dbReference type="EC" id="5.2.1.8"/>
    </reaction>
</comment>
<dbReference type="HAMAP" id="MF_00303">
    <property type="entry name" value="Trigger_factor_Tig"/>
    <property type="match status" value="1"/>
</dbReference>
<dbReference type="InterPro" id="IPR008880">
    <property type="entry name" value="Trigger_fac_C"/>
</dbReference>
<comment type="subcellular location">
    <subcellularLocation>
        <location evidence="12">Cytoplasm</location>
    </subcellularLocation>
    <text evidence="12">About half TF is bound to the ribosome near the polypeptide exit tunnel while the other half is free in the cytoplasm.</text>
</comment>
<dbReference type="InterPro" id="IPR046357">
    <property type="entry name" value="PPIase_dom_sf"/>
</dbReference>
<keyword evidence="5 12" id="KW-0132">Cell division</keyword>
<comment type="function">
    <text evidence="10 12">Involved in protein export. Acts as a chaperone by maintaining the newly synthesized protein in an open conformation. Functions as a peptidyl-prolyl cis-trans isomerase.</text>
</comment>
<evidence type="ECO:0000313" key="17">
    <source>
        <dbReference type="Proteomes" id="UP000232063"/>
    </source>
</evidence>
<dbReference type="Gene3D" id="3.30.70.1050">
    <property type="entry name" value="Trigger factor ribosome-binding domain"/>
    <property type="match status" value="1"/>
</dbReference>
<evidence type="ECO:0000256" key="4">
    <source>
        <dbReference type="ARBA" id="ARBA00016902"/>
    </source>
</evidence>
<keyword evidence="7 12" id="KW-0143">Chaperone</keyword>
<dbReference type="RefSeq" id="WP_025734173.1">
    <property type="nucleotide sequence ID" value="NZ_CP024963.1"/>
</dbReference>
<dbReference type="SUPFAM" id="SSF109998">
    <property type="entry name" value="Triger factor/SurA peptide-binding domain-like"/>
    <property type="match status" value="1"/>
</dbReference>
<dbReference type="PIRSF" id="PIRSF003095">
    <property type="entry name" value="Trigger_factor"/>
    <property type="match status" value="1"/>
</dbReference>
<evidence type="ECO:0000256" key="9">
    <source>
        <dbReference type="ARBA" id="ARBA00023306"/>
    </source>
</evidence>
<gene>
    <name evidence="12 16" type="primary">tig</name>
    <name evidence="16" type="ORF">ELUMI_v1c06550</name>
</gene>
<dbReference type="NCBIfam" id="TIGR00115">
    <property type="entry name" value="tig"/>
    <property type="match status" value="1"/>
</dbReference>
<dbReference type="SUPFAM" id="SSF54534">
    <property type="entry name" value="FKBP-like"/>
    <property type="match status" value="1"/>
</dbReference>
<sequence>MKFKEEKLTEKGLGKWTVTIDGAEWTNTLKKAENRAKTELEIPGFRKGKAPESEVKKHLTQANIYKTAYRIAIKPAFDFAWEQKPTIEPMSSPAPNPVKIDTKELVIDFTFDLKPEIKIGKYTNITTVEKPKNDVTEEEINDVITRYQDRFVMEKIREKNEKIQKGDSVLFDFKGFIDDVAFKGGELKNHKLVIGSKEFIPGFEDSMIGLGIGEAKIKVTFPQGYNEELQGKEAIFELNVHEITQRILPAADDELVKDLNLPDIKTIADFKKKIKNDILTQKQTQTKQQFVGEIIDEIIKDSVIEFPKSAIEHQIKELKKDFEDQVIRKGLTLKDYKKATGLTDEMIEAEISEDAKLNLQTYLVRNEIKNKENITPTPEQIDQKYVELAKNFGVEEDYVKQILPAEQVSKELEAELLTNFLFDNNGKA</sequence>
<evidence type="ECO:0000259" key="14">
    <source>
        <dbReference type="Pfam" id="PF05697"/>
    </source>
</evidence>
<evidence type="ECO:0000256" key="5">
    <source>
        <dbReference type="ARBA" id="ARBA00022618"/>
    </source>
</evidence>
<dbReference type="InterPro" id="IPR036611">
    <property type="entry name" value="Trigger_fac_ribosome-bd_sf"/>
</dbReference>
<dbReference type="Proteomes" id="UP000232063">
    <property type="component" value="Chromosome"/>
</dbReference>
<evidence type="ECO:0000313" key="16">
    <source>
        <dbReference type="EMBL" id="ATZ17377.1"/>
    </source>
</evidence>
<evidence type="ECO:0000259" key="13">
    <source>
        <dbReference type="Pfam" id="PF00254"/>
    </source>
</evidence>
<protein>
    <recommendedName>
        <fullName evidence="4 12">Trigger factor</fullName>
        <shortName evidence="12">TF</shortName>
        <ecNumber evidence="3 12">5.2.1.8</ecNumber>
    </recommendedName>
    <alternativeName>
        <fullName evidence="11 12">PPIase</fullName>
    </alternativeName>
</protein>
<evidence type="ECO:0000256" key="6">
    <source>
        <dbReference type="ARBA" id="ARBA00023110"/>
    </source>
</evidence>
<dbReference type="Pfam" id="PF05698">
    <property type="entry name" value="Trigger_C"/>
    <property type="match status" value="1"/>
</dbReference>
<keyword evidence="8 12" id="KW-0413">Isomerase</keyword>
<dbReference type="InterPro" id="IPR005215">
    <property type="entry name" value="Trig_fac"/>
</dbReference>
<dbReference type="EMBL" id="CP024963">
    <property type="protein sequence ID" value="ATZ17377.1"/>
    <property type="molecule type" value="Genomic_DNA"/>
</dbReference>
<dbReference type="SUPFAM" id="SSF102735">
    <property type="entry name" value="Trigger factor ribosome-binding domain"/>
    <property type="match status" value="1"/>
</dbReference>
<feature type="domain" description="Trigger factor ribosome-binding bacterial" evidence="14">
    <location>
        <begin position="1"/>
        <end position="146"/>
    </location>
</feature>
<evidence type="ECO:0000256" key="3">
    <source>
        <dbReference type="ARBA" id="ARBA00013194"/>
    </source>
</evidence>
<comment type="similarity">
    <text evidence="2 12">Belongs to the FKBP-type PPIase family. Tig subfamily.</text>
</comment>
<dbReference type="OrthoDB" id="9767721at2"/>
<evidence type="ECO:0000259" key="15">
    <source>
        <dbReference type="Pfam" id="PF05698"/>
    </source>
</evidence>
<dbReference type="InterPro" id="IPR008881">
    <property type="entry name" value="Trigger_fac_ribosome-bd_bac"/>
</dbReference>
<evidence type="ECO:0000256" key="11">
    <source>
        <dbReference type="ARBA" id="ARBA00029986"/>
    </source>
</evidence>
<dbReference type="Pfam" id="PF05697">
    <property type="entry name" value="Trigger_N"/>
    <property type="match status" value="1"/>
</dbReference>
<proteinExistence type="inferred from homology"/>
<keyword evidence="9 12" id="KW-0131">Cell cycle</keyword>
<evidence type="ECO:0000256" key="10">
    <source>
        <dbReference type="ARBA" id="ARBA00024849"/>
    </source>
</evidence>
<accession>A0A2K8NUD6</accession>
<dbReference type="GO" id="GO:0051301">
    <property type="term" value="P:cell division"/>
    <property type="evidence" value="ECO:0007669"/>
    <property type="project" value="UniProtKB-KW"/>
</dbReference>
<dbReference type="KEGG" id="elj:ELUMI_v1c06550"/>
<dbReference type="GO" id="GO:0005737">
    <property type="term" value="C:cytoplasm"/>
    <property type="evidence" value="ECO:0007669"/>
    <property type="project" value="UniProtKB-SubCell"/>
</dbReference>
<organism evidence="16 17">
    <name type="scientific">Williamsoniiplasma luminosum</name>
    <dbReference type="NCBI Taxonomy" id="214888"/>
    <lineage>
        <taxon>Bacteria</taxon>
        <taxon>Bacillati</taxon>
        <taxon>Mycoplasmatota</taxon>
        <taxon>Mollicutes</taxon>
        <taxon>Entomoplasmatales</taxon>
        <taxon>Williamsoniiplasma</taxon>
    </lineage>
</organism>
<evidence type="ECO:0000256" key="12">
    <source>
        <dbReference type="HAMAP-Rule" id="MF_00303"/>
    </source>
</evidence>
<evidence type="ECO:0000256" key="8">
    <source>
        <dbReference type="ARBA" id="ARBA00023235"/>
    </source>
</evidence>
<dbReference type="GO" id="GO:0003755">
    <property type="term" value="F:peptidyl-prolyl cis-trans isomerase activity"/>
    <property type="evidence" value="ECO:0007669"/>
    <property type="project" value="UniProtKB-UniRule"/>
</dbReference>
<dbReference type="GO" id="GO:0006457">
    <property type="term" value="P:protein folding"/>
    <property type="evidence" value="ECO:0007669"/>
    <property type="project" value="UniProtKB-UniRule"/>
</dbReference>
<keyword evidence="6 12" id="KW-0697">Rotamase</keyword>
<feature type="domain" description="Trigger factor C-terminal" evidence="15">
    <location>
        <begin position="266"/>
        <end position="417"/>
    </location>
</feature>